<dbReference type="Gene3D" id="3.30.200.20">
    <property type="entry name" value="Phosphorylase Kinase, domain 1"/>
    <property type="match status" value="1"/>
</dbReference>
<dbReference type="Pfam" id="PF01636">
    <property type="entry name" value="APH"/>
    <property type="match status" value="1"/>
</dbReference>
<reference evidence="10 11" key="1">
    <citation type="submission" date="2017-08" db="EMBL/GenBank/DDBJ databases">
        <title>Fine stratification of microbial communities through a metagenomic profile of the photic zone.</title>
        <authorList>
            <person name="Haro-Moreno J.M."/>
            <person name="Lopez-Perez M."/>
            <person name="De La Torre J."/>
            <person name="Picazo A."/>
            <person name="Camacho A."/>
            <person name="Rodriguez-Valera F."/>
        </authorList>
    </citation>
    <scope>NUCLEOTIDE SEQUENCE [LARGE SCALE GENOMIC DNA]</scope>
    <source>
        <strain evidence="10">MED-G24</strain>
    </source>
</reference>
<keyword evidence="4 8" id="KW-0547">Nucleotide-binding</keyword>
<dbReference type="InterPro" id="IPR005280">
    <property type="entry name" value="Homoserine_kinase_II"/>
</dbReference>
<evidence type="ECO:0000256" key="4">
    <source>
        <dbReference type="ARBA" id="ARBA00022741"/>
    </source>
</evidence>
<keyword evidence="6 8" id="KW-0067">ATP-binding</keyword>
<evidence type="ECO:0000256" key="2">
    <source>
        <dbReference type="ARBA" id="ARBA00022679"/>
    </source>
</evidence>
<dbReference type="Gene3D" id="3.90.1200.10">
    <property type="match status" value="1"/>
</dbReference>
<dbReference type="InterPro" id="IPR002575">
    <property type="entry name" value="Aminoglycoside_PTrfase"/>
</dbReference>
<dbReference type="InterPro" id="IPR050249">
    <property type="entry name" value="Pseudomonas-type_ThrB"/>
</dbReference>
<accession>A0A2A5WYH0</accession>
<dbReference type="EMBL" id="NTKD01000006">
    <property type="protein sequence ID" value="PDH41116.1"/>
    <property type="molecule type" value="Genomic_DNA"/>
</dbReference>
<evidence type="ECO:0000256" key="1">
    <source>
        <dbReference type="ARBA" id="ARBA00022605"/>
    </source>
</evidence>
<comment type="pathway">
    <text evidence="8">Amino-acid biosynthesis; L-threonine biosynthesis; L-threonine from L-aspartate: step 4/5.</text>
</comment>
<evidence type="ECO:0000313" key="11">
    <source>
        <dbReference type="Proteomes" id="UP000219327"/>
    </source>
</evidence>
<dbReference type="EC" id="2.7.1.39" evidence="8"/>
<evidence type="ECO:0000256" key="3">
    <source>
        <dbReference type="ARBA" id="ARBA00022697"/>
    </source>
</evidence>
<organism evidence="10 11">
    <name type="scientific">OM182 bacterium MED-G24</name>
    <dbReference type="NCBI Taxonomy" id="1986255"/>
    <lineage>
        <taxon>Bacteria</taxon>
        <taxon>Pseudomonadati</taxon>
        <taxon>Pseudomonadota</taxon>
        <taxon>Gammaproteobacteria</taxon>
        <taxon>OMG group</taxon>
        <taxon>OM182 clade</taxon>
    </lineage>
</organism>
<evidence type="ECO:0000313" key="10">
    <source>
        <dbReference type="EMBL" id="PDH41116.1"/>
    </source>
</evidence>
<comment type="similarity">
    <text evidence="7 8">Belongs to the pseudomonas-type ThrB family.</text>
</comment>
<dbReference type="GO" id="GO:0005524">
    <property type="term" value="F:ATP binding"/>
    <property type="evidence" value="ECO:0007669"/>
    <property type="project" value="UniProtKB-KW"/>
</dbReference>
<dbReference type="InterPro" id="IPR011009">
    <property type="entry name" value="Kinase-like_dom_sf"/>
</dbReference>
<dbReference type="AlphaFoldDB" id="A0A2A5WYH0"/>
<evidence type="ECO:0000256" key="7">
    <source>
        <dbReference type="ARBA" id="ARBA00038240"/>
    </source>
</evidence>
<protein>
    <recommendedName>
        <fullName evidence="8">Homoserine kinase</fullName>
        <shortName evidence="8">HK</shortName>
        <shortName evidence="8">HSK</shortName>
        <ecNumber evidence="8">2.7.1.39</ecNumber>
    </recommendedName>
</protein>
<dbReference type="PANTHER" id="PTHR21064">
    <property type="entry name" value="AMINOGLYCOSIDE PHOSPHOTRANSFERASE DOMAIN-CONTAINING PROTEIN-RELATED"/>
    <property type="match status" value="1"/>
</dbReference>
<comment type="catalytic activity">
    <reaction evidence="8">
        <text>L-homoserine + ATP = O-phospho-L-homoserine + ADP + H(+)</text>
        <dbReference type="Rhea" id="RHEA:13985"/>
        <dbReference type="ChEBI" id="CHEBI:15378"/>
        <dbReference type="ChEBI" id="CHEBI:30616"/>
        <dbReference type="ChEBI" id="CHEBI:57476"/>
        <dbReference type="ChEBI" id="CHEBI:57590"/>
        <dbReference type="ChEBI" id="CHEBI:456216"/>
        <dbReference type="EC" id="2.7.1.39"/>
    </reaction>
</comment>
<keyword evidence="3 8" id="KW-0791">Threonine biosynthesis</keyword>
<keyword evidence="1 8" id="KW-0028">Amino-acid biosynthesis</keyword>
<keyword evidence="2 8" id="KW-0808">Transferase</keyword>
<proteinExistence type="inferred from homology"/>
<feature type="domain" description="Aminoglycoside phosphotransferase" evidence="9">
    <location>
        <begin position="34"/>
        <end position="251"/>
    </location>
</feature>
<dbReference type="GO" id="GO:0004413">
    <property type="term" value="F:homoserine kinase activity"/>
    <property type="evidence" value="ECO:0007669"/>
    <property type="project" value="UniProtKB-UniRule"/>
</dbReference>
<evidence type="ECO:0000256" key="5">
    <source>
        <dbReference type="ARBA" id="ARBA00022777"/>
    </source>
</evidence>
<comment type="caution">
    <text evidence="10">The sequence shown here is derived from an EMBL/GenBank/DDBJ whole genome shotgun (WGS) entry which is preliminary data.</text>
</comment>
<evidence type="ECO:0000256" key="6">
    <source>
        <dbReference type="ARBA" id="ARBA00022840"/>
    </source>
</evidence>
<sequence length="303" mass="33775">MDPVGVVMAAFTTFSDEALARFLVMFELYEDIKATPIETGIENSNYHIHVDGRRFVLTITETLNFDEVAFFNEIFGALANSDVPAPSPLRTLDGMSSTIFCGKPTWLFTHLSGEHPEAPDAEACRQIGYALATIHTMLKDNRYHRDSPYDLAWSEATFTRVRAMLSDDDATHLASAIDIQRALSDGNELPRGTIHGDLFRDNALFDDGRLTGVLDFYHACEDFLIMDLAIAINDWCPHSAELQGHLLSGYSDIRSLTDEERDLLPPTRKVAAMRFALTRLTSGESGQPLKDPTEFLRLLAGLE</sequence>
<dbReference type="Proteomes" id="UP000219327">
    <property type="component" value="Unassembled WGS sequence"/>
</dbReference>
<keyword evidence="5 8" id="KW-0418">Kinase</keyword>
<name>A0A2A5WYH0_9GAMM</name>
<evidence type="ECO:0000256" key="8">
    <source>
        <dbReference type="HAMAP-Rule" id="MF_00301"/>
    </source>
</evidence>
<dbReference type="GO" id="GO:0009088">
    <property type="term" value="P:threonine biosynthetic process"/>
    <property type="evidence" value="ECO:0007669"/>
    <property type="project" value="UniProtKB-UniRule"/>
</dbReference>
<gene>
    <name evidence="8" type="primary">thrB</name>
    <name evidence="10" type="ORF">CNE99_02235</name>
</gene>
<dbReference type="PANTHER" id="PTHR21064:SF6">
    <property type="entry name" value="AMINOGLYCOSIDE PHOSPHOTRANSFERASE DOMAIN-CONTAINING PROTEIN"/>
    <property type="match status" value="1"/>
</dbReference>
<dbReference type="SUPFAM" id="SSF56112">
    <property type="entry name" value="Protein kinase-like (PK-like)"/>
    <property type="match status" value="1"/>
</dbReference>
<dbReference type="HAMAP" id="MF_00301">
    <property type="entry name" value="Homoser_kinase_2"/>
    <property type="match status" value="1"/>
</dbReference>
<dbReference type="UniPathway" id="UPA00050">
    <property type="reaction ID" value="UER00064"/>
</dbReference>
<dbReference type="CDD" id="cd05153">
    <property type="entry name" value="HomoserineK_II"/>
    <property type="match status" value="1"/>
</dbReference>
<evidence type="ECO:0000259" key="9">
    <source>
        <dbReference type="Pfam" id="PF01636"/>
    </source>
</evidence>